<feature type="compositionally biased region" description="Basic residues" evidence="13">
    <location>
        <begin position="14"/>
        <end position="25"/>
    </location>
</feature>
<evidence type="ECO:0000256" key="5">
    <source>
        <dbReference type="ARBA" id="ARBA00013187"/>
    </source>
</evidence>
<evidence type="ECO:0000256" key="6">
    <source>
        <dbReference type="ARBA" id="ARBA00022679"/>
    </source>
</evidence>
<dbReference type="InterPro" id="IPR004839">
    <property type="entry name" value="Aminotransferase_I/II_large"/>
</dbReference>
<evidence type="ECO:0000313" key="16">
    <source>
        <dbReference type="Proteomes" id="UP000051269"/>
    </source>
</evidence>
<dbReference type="Gene3D" id="3.90.1150.10">
    <property type="entry name" value="Aspartate Aminotransferase, domain 1"/>
    <property type="match status" value="1"/>
</dbReference>
<feature type="domain" description="Aminotransferase class I/classII large" evidence="14">
    <location>
        <begin position="32"/>
        <end position="371"/>
    </location>
</feature>
<evidence type="ECO:0000256" key="2">
    <source>
        <dbReference type="ARBA" id="ARBA00004746"/>
    </source>
</evidence>
<dbReference type="SUPFAM" id="SSF53383">
    <property type="entry name" value="PLP-dependent transferases"/>
    <property type="match status" value="1"/>
</dbReference>
<proteinExistence type="inferred from homology"/>
<dbReference type="InterPro" id="IPR015422">
    <property type="entry name" value="PyrdxlP-dep_Trfase_small"/>
</dbReference>
<gene>
    <name evidence="15" type="ORF">ABR82_06865</name>
</gene>
<keyword evidence="8 12" id="KW-0663">Pyridoxal phosphate</keyword>
<dbReference type="GO" id="GO:0008710">
    <property type="term" value="F:8-amino-7-oxononanoate synthase activity"/>
    <property type="evidence" value="ECO:0007669"/>
    <property type="project" value="UniProtKB-EC"/>
</dbReference>
<dbReference type="InterPro" id="IPR015424">
    <property type="entry name" value="PyrdxlP-dep_Trfase"/>
</dbReference>
<sequence>MNSPAFLSDIQSRKTARHHDHRHRALPTSSNPISFADNDYLFLSCHPAVIHAARQALAEYGAGARAARLLAGPCPEHQKLESALASWKGTERALLFASGYLTPLGVIPALVGSGDTILMERNAHACLFDGAKLSDARLRLFSRHDLTTLKKSLDATLALKPKGKILVVVESLHSMDGDIAPLPEIIRLKSEAGAWLLLDEAHAGGIFGEQGAGLASELGLTSSVDLQMGTLGKSLGSSGGFIASRDTIIDHLLNEARTFLFGTALPPSAAASAQAALSIVRSAEGDQLRQKLKQNIRHFVSSYPSPQSGPIHPIHCGSNSSAASASQHLQELGLNVPAIRTPTVPAGTARLRLSLSARHTQDELAKVIHALKNLPLS</sequence>
<evidence type="ECO:0000256" key="8">
    <source>
        <dbReference type="ARBA" id="ARBA00022898"/>
    </source>
</evidence>
<organism evidence="15 16">
    <name type="scientific">Verrucomicrobia subdivision 6 bacterium BACL9 MAG-120507-bin52</name>
    <dbReference type="NCBI Taxonomy" id="1655590"/>
    <lineage>
        <taxon>Bacteria</taxon>
        <taxon>Pseudomonadati</taxon>
        <taxon>Verrucomicrobiota</taxon>
        <taxon>Verrucomicrobiia</taxon>
        <taxon>Verrucomicrobiales</taxon>
        <taxon>Verrucomicrobia subdivision 6</taxon>
    </lineage>
</organism>
<evidence type="ECO:0000259" key="14">
    <source>
        <dbReference type="Pfam" id="PF00155"/>
    </source>
</evidence>
<reference evidence="15 16" key="1">
    <citation type="submission" date="2015-10" db="EMBL/GenBank/DDBJ databases">
        <title>Metagenome-Assembled Genomes uncover a global brackish microbiome.</title>
        <authorList>
            <person name="Hugerth L.W."/>
            <person name="Larsson J."/>
            <person name="Alneberg J."/>
            <person name="Lindh M.V."/>
            <person name="Legrand C."/>
            <person name="Pinhassi J."/>
            <person name="Andersson A.F."/>
        </authorList>
    </citation>
    <scope>NUCLEOTIDE SEQUENCE [LARGE SCALE GENOMIC DNA]</scope>
    <source>
        <strain evidence="15">BACL18 MAG-120507-bin52</strain>
    </source>
</reference>
<protein>
    <recommendedName>
        <fullName evidence="5">8-amino-7-oxononanoate synthase</fullName>
        <ecNumber evidence="5">2.3.1.47</ecNumber>
    </recommendedName>
    <alternativeName>
        <fullName evidence="9">7-keto-8-amino-pelargonic acid synthase</fullName>
    </alternativeName>
    <alternativeName>
        <fullName evidence="10">8-amino-7-ketopelargonate synthase</fullName>
    </alternativeName>
</protein>
<evidence type="ECO:0000256" key="11">
    <source>
        <dbReference type="ARBA" id="ARBA00047715"/>
    </source>
</evidence>
<dbReference type="Proteomes" id="UP000051269">
    <property type="component" value="Unassembled WGS sequence"/>
</dbReference>
<dbReference type="GO" id="GO:0030170">
    <property type="term" value="F:pyridoxal phosphate binding"/>
    <property type="evidence" value="ECO:0007669"/>
    <property type="project" value="InterPro"/>
</dbReference>
<dbReference type="Gene3D" id="3.40.640.10">
    <property type="entry name" value="Type I PLP-dependent aspartate aminotransferase-like (Major domain)"/>
    <property type="match status" value="1"/>
</dbReference>
<comment type="catalytic activity">
    <reaction evidence="11">
        <text>6-carboxyhexanoyl-[ACP] + L-alanine + H(+) = (8S)-8-amino-7-oxononanoate + holo-[ACP] + CO2</text>
        <dbReference type="Rhea" id="RHEA:42288"/>
        <dbReference type="Rhea" id="RHEA-COMP:9685"/>
        <dbReference type="Rhea" id="RHEA-COMP:9955"/>
        <dbReference type="ChEBI" id="CHEBI:15378"/>
        <dbReference type="ChEBI" id="CHEBI:16526"/>
        <dbReference type="ChEBI" id="CHEBI:57972"/>
        <dbReference type="ChEBI" id="CHEBI:64479"/>
        <dbReference type="ChEBI" id="CHEBI:78846"/>
        <dbReference type="ChEBI" id="CHEBI:149468"/>
        <dbReference type="EC" id="2.3.1.47"/>
    </reaction>
</comment>
<dbReference type="GO" id="GO:0009102">
    <property type="term" value="P:biotin biosynthetic process"/>
    <property type="evidence" value="ECO:0007669"/>
    <property type="project" value="UniProtKB-KW"/>
</dbReference>
<keyword evidence="7" id="KW-0093">Biotin biosynthesis</keyword>
<evidence type="ECO:0000256" key="10">
    <source>
        <dbReference type="ARBA" id="ARBA00033381"/>
    </source>
</evidence>
<dbReference type="InterPro" id="IPR050087">
    <property type="entry name" value="AON_synthase_class-II"/>
</dbReference>
<comment type="similarity">
    <text evidence="3">Belongs to the class-II pyridoxal-phosphate-dependent aminotransferase family. BioF subfamily.</text>
</comment>
<dbReference type="PANTHER" id="PTHR13693:SF100">
    <property type="entry name" value="8-AMINO-7-OXONONANOATE SYNTHASE"/>
    <property type="match status" value="1"/>
</dbReference>
<evidence type="ECO:0000256" key="1">
    <source>
        <dbReference type="ARBA" id="ARBA00001933"/>
    </source>
</evidence>
<evidence type="ECO:0000313" key="15">
    <source>
        <dbReference type="EMBL" id="KRO61937.1"/>
    </source>
</evidence>
<dbReference type="Pfam" id="PF00155">
    <property type="entry name" value="Aminotran_1_2"/>
    <property type="match status" value="1"/>
</dbReference>
<evidence type="ECO:0000256" key="7">
    <source>
        <dbReference type="ARBA" id="ARBA00022756"/>
    </source>
</evidence>
<dbReference type="EMBL" id="LIBO01000171">
    <property type="protein sequence ID" value="KRO61937.1"/>
    <property type="molecule type" value="Genomic_DNA"/>
</dbReference>
<dbReference type="PROSITE" id="PS00599">
    <property type="entry name" value="AA_TRANSFER_CLASS_2"/>
    <property type="match status" value="1"/>
</dbReference>
<comment type="caution">
    <text evidence="15">The sequence shown here is derived from an EMBL/GenBank/DDBJ whole genome shotgun (WGS) entry which is preliminary data.</text>
</comment>
<accession>A0A0R2RHZ1</accession>
<dbReference type="PANTHER" id="PTHR13693">
    <property type="entry name" value="CLASS II AMINOTRANSFERASE/8-AMINO-7-OXONONANOATE SYNTHASE"/>
    <property type="match status" value="1"/>
</dbReference>
<name>A0A0R2RHZ1_9BACT</name>
<feature type="region of interest" description="Disordered" evidence="13">
    <location>
        <begin position="1"/>
        <end position="28"/>
    </location>
</feature>
<evidence type="ECO:0000256" key="4">
    <source>
        <dbReference type="ARBA" id="ARBA00011738"/>
    </source>
</evidence>
<evidence type="ECO:0000256" key="12">
    <source>
        <dbReference type="RuleBase" id="RU003693"/>
    </source>
</evidence>
<comment type="cofactor">
    <cofactor evidence="1 12">
        <name>pyridoxal 5'-phosphate</name>
        <dbReference type="ChEBI" id="CHEBI:597326"/>
    </cofactor>
</comment>
<evidence type="ECO:0000256" key="9">
    <source>
        <dbReference type="ARBA" id="ARBA00032610"/>
    </source>
</evidence>
<dbReference type="InterPro" id="IPR001917">
    <property type="entry name" value="Aminotrans_II_pyridoxalP_BS"/>
</dbReference>
<comment type="subunit">
    <text evidence="4">Homodimer.</text>
</comment>
<dbReference type="InterPro" id="IPR015421">
    <property type="entry name" value="PyrdxlP-dep_Trfase_major"/>
</dbReference>
<dbReference type="EC" id="2.3.1.47" evidence="5"/>
<evidence type="ECO:0000256" key="13">
    <source>
        <dbReference type="SAM" id="MobiDB-lite"/>
    </source>
</evidence>
<dbReference type="AlphaFoldDB" id="A0A0R2RHZ1"/>
<comment type="pathway">
    <text evidence="2">Cofactor biosynthesis; biotin biosynthesis.</text>
</comment>
<keyword evidence="6" id="KW-0808">Transferase</keyword>
<evidence type="ECO:0000256" key="3">
    <source>
        <dbReference type="ARBA" id="ARBA00010008"/>
    </source>
</evidence>